<keyword evidence="4" id="KW-0804">Transcription</keyword>
<dbReference type="GO" id="GO:0060567">
    <property type="term" value="P:negative regulation of termination of DNA-templated transcription"/>
    <property type="evidence" value="ECO:0007669"/>
    <property type="project" value="InterPro"/>
</dbReference>
<dbReference type="HOGENOM" id="CLU_1912490_0_0_6"/>
<comment type="similarity">
    <text evidence="1">Belongs to the phage antitermination Q type 1 family.</text>
</comment>
<keyword evidence="3" id="KW-0238">DNA-binding</keyword>
<evidence type="ECO:0000313" key="6">
    <source>
        <dbReference type="Proteomes" id="UP000012047"/>
    </source>
</evidence>
<dbReference type="EMBL" id="GG704964">
    <property type="protein sequence ID" value="EEY97792.1"/>
    <property type="molecule type" value="Genomic_DNA"/>
</dbReference>
<dbReference type="Proteomes" id="UP000012047">
    <property type="component" value="Unassembled WGS sequence"/>
</dbReference>
<evidence type="ECO:0000256" key="1">
    <source>
        <dbReference type="ARBA" id="ARBA00010234"/>
    </source>
</evidence>
<evidence type="ECO:0000313" key="5">
    <source>
        <dbReference type="EMBL" id="EEY97792.1"/>
    </source>
</evidence>
<dbReference type="GO" id="GO:0003677">
    <property type="term" value="F:DNA binding"/>
    <property type="evidence" value="ECO:0007669"/>
    <property type="project" value="UniProtKB-KW"/>
</dbReference>
<keyword evidence="2" id="KW-0805">Transcription regulation</keyword>
<protein>
    <submittedName>
        <fullName evidence="5">Phage antitermination protein Q</fullName>
    </submittedName>
</protein>
<accession>D0S8S0</accession>
<reference evidence="6" key="1">
    <citation type="journal article" date="2012" name="PLoS ONE">
        <title>The success of Acinetobacter species; genetic, metabolic and virulence attributes.</title>
        <authorList>
            <person name="Peleg A.Y."/>
            <person name="de Breij A."/>
            <person name="Adams M.D."/>
            <person name="Cerqueira G.M."/>
            <person name="Mocali S."/>
            <person name="Galardini M."/>
            <person name="Nibbering P.H."/>
            <person name="Earl A.M."/>
            <person name="Ward D.V."/>
            <person name="Paterson D.L."/>
            <person name="Seifert H."/>
            <person name="Dijkshoorn L."/>
        </authorList>
    </citation>
    <scope>NUCLEOTIDE SEQUENCE [LARGE SCALE GENOMIC DNA]</scope>
    <source>
        <strain evidence="6">SH046</strain>
    </source>
</reference>
<organism evidence="5 6">
    <name type="scientific">Acinetobacter johnsonii SH046</name>
    <dbReference type="NCBI Taxonomy" id="575586"/>
    <lineage>
        <taxon>Bacteria</taxon>
        <taxon>Pseudomonadati</taxon>
        <taxon>Pseudomonadota</taxon>
        <taxon>Gammaproteobacteria</taxon>
        <taxon>Moraxellales</taxon>
        <taxon>Moraxellaceae</taxon>
        <taxon>Acinetobacter</taxon>
    </lineage>
</organism>
<name>D0S8S0_ACIJO</name>
<proteinExistence type="inferred from homology"/>
<dbReference type="RefSeq" id="WP_005400121.1">
    <property type="nucleotide sequence ID" value="NZ_GG704964.1"/>
</dbReference>
<evidence type="ECO:0000256" key="3">
    <source>
        <dbReference type="ARBA" id="ARBA00023125"/>
    </source>
</evidence>
<evidence type="ECO:0000256" key="4">
    <source>
        <dbReference type="ARBA" id="ARBA00023163"/>
    </source>
</evidence>
<dbReference type="InterPro" id="IPR010534">
    <property type="entry name" value="Phage_933W_GpQ"/>
</dbReference>
<evidence type="ECO:0000256" key="2">
    <source>
        <dbReference type="ARBA" id="ARBA00023015"/>
    </source>
</evidence>
<gene>
    <name evidence="5" type="ORF">HMPREF0016_00875</name>
</gene>
<dbReference type="AlphaFoldDB" id="D0S8S0"/>
<dbReference type="Pfam" id="PF06530">
    <property type="entry name" value="Phage_antitermQ"/>
    <property type="match status" value="1"/>
</dbReference>
<sequence length="136" mass="15766">MSAIVEVKPTVRMMQNELAQWGKWARHASYNPSELTYTSPTYGLMRLKEGQKSSGIQVMLDDDALVAIDHLVTQLRFSRPDLYQWIEFHYLKGYPIAVLASKTKVDRRNIDKFLLAAETWLDSRLDFLLCQLKKDS</sequence>